<name>A0A834N0D1_VESPE</name>
<evidence type="ECO:0000313" key="2">
    <source>
        <dbReference type="Proteomes" id="UP000600918"/>
    </source>
</evidence>
<proteinExistence type="predicted"/>
<reference evidence="1" key="1">
    <citation type="journal article" date="2020" name="G3 (Bethesda)">
        <title>High-Quality Assemblies for Three Invasive Social Wasps from the &lt;i&gt;Vespula&lt;/i&gt; Genus.</title>
        <authorList>
            <person name="Harrop T.W.R."/>
            <person name="Guhlin J."/>
            <person name="McLaughlin G.M."/>
            <person name="Permina E."/>
            <person name="Stockwell P."/>
            <person name="Gilligan J."/>
            <person name="Le Lec M.F."/>
            <person name="Gruber M.A.M."/>
            <person name="Quinn O."/>
            <person name="Lovegrove M."/>
            <person name="Duncan E.J."/>
            <person name="Remnant E.J."/>
            <person name="Van Eeckhoven J."/>
            <person name="Graham B."/>
            <person name="Knapp R.A."/>
            <person name="Langford K.W."/>
            <person name="Kronenberg Z."/>
            <person name="Press M.O."/>
            <person name="Eacker S.M."/>
            <person name="Wilson-Rankin E.E."/>
            <person name="Purcell J."/>
            <person name="Lester P.J."/>
            <person name="Dearden P.K."/>
        </authorList>
    </citation>
    <scope>NUCLEOTIDE SEQUENCE</scope>
    <source>
        <strain evidence="1">Volc-1</strain>
    </source>
</reference>
<protein>
    <recommendedName>
        <fullName evidence="3">PiggyBac transposable element-derived protein domain-containing protein</fullName>
    </recommendedName>
</protein>
<organism evidence="1 2">
    <name type="scientific">Vespula pensylvanica</name>
    <name type="common">Western yellow jacket</name>
    <name type="synonym">Wasp</name>
    <dbReference type="NCBI Taxonomy" id="30213"/>
    <lineage>
        <taxon>Eukaryota</taxon>
        <taxon>Metazoa</taxon>
        <taxon>Ecdysozoa</taxon>
        <taxon>Arthropoda</taxon>
        <taxon>Hexapoda</taxon>
        <taxon>Insecta</taxon>
        <taxon>Pterygota</taxon>
        <taxon>Neoptera</taxon>
        <taxon>Endopterygota</taxon>
        <taxon>Hymenoptera</taxon>
        <taxon>Apocrita</taxon>
        <taxon>Aculeata</taxon>
        <taxon>Vespoidea</taxon>
        <taxon>Vespidae</taxon>
        <taxon>Vespinae</taxon>
        <taxon>Vespula</taxon>
    </lineage>
</organism>
<accession>A0A834N0D1</accession>
<dbReference type="EMBL" id="JACSDY010000023">
    <property type="protein sequence ID" value="KAF7390334.1"/>
    <property type="molecule type" value="Genomic_DNA"/>
</dbReference>
<evidence type="ECO:0000313" key="1">
    <source>
        <dbReference type="EMBL" id="KAF7390334.1"/>
    </source>
</evidence>
<sequence length="125" mass="14580">MNVERKITSIIKNSSYLSDEDDDEIVQKLATGTGNSIRIIGNRELDINYDVKDKGIYNNVTRKGNYKKKKKSNISLVRHVNRDFKLFYIPHKELSIDESLVGTLCHSSIIQYLPDKKHHRWNITF</sequence>
<evidence type="ECO:0008006" key="3">
    <source>
        <dbReference type="Google" id="ProtNLM"/>
    </source>
</evidence>
<comment type="caution">
    <text evidence="1">The sequence shown here is derived from an EMBL/GenBank/DDBJ whole genome shotgun (WGS) entry which is preliminary data.</text>
</comment>
<dbReference type="AlphaFoldDB" id="A0A834N0D1"/>
<dbReference type="Proteomes" id="UP000600918">
    <property type="component" value="Unassembled WGS sequence"/>
</dbReference>
<gene>
    <name evidence="1" type="ORF">H0235_017496</name>
</gene>
<keyword evidence="2" id="KW-1185">Reference proteome</keyword>